<gene>
    <name evidence="2" type="ORF">G3I46_03605</name>
</gene>
<sequence>MLSRDQVGRGDSEMVTEPVHVTVVFAGQSESWAKWIDHQVRAAGRTTTLVRWNPLRRPPAAHALTDLLGAPGRILLVIDDWYERLGAERFEAWASVLRQVLPGFRERIAAVSVTAQPLPAEVAPLAPVELRGLRPELARVRVLECAAVPAPNTLIDLRRGPRFPDDPPEVWRVPRRNRRFIGRTELLEQMYAGLAGTGSEGATLALRGPSGVGKTQLALEYAHRFAGEYDVVWWITAVQRVTARQQFADLAPELGVRDGGDLAATIKAVRRELGDTSRPWLLVLDGAGDPDKVIDLIPDEGRGHVLVTTHRGEWAAQGEILPVAGFARRESVAFVGRRTERLDAGQADRLADAVEDVPLLLDQTAAWLDTNPTMSVDEYVRDIRDGRPDRFGVMPSREYPESFQVAWAKLLNTLREGSEPAWHLLNLLVCFSPEVVPVRLLQTARPTDLPPELADLVAEPSSWNSALRKLSEITSMRIEYEQGPRLDTQTVGTLRMHRLFHRFVRYVQSPEDAARHFAAARRLLVSTDPRDSSTPGNWARYAALIPHLEPSGALDSDDEDVRDLVLNCIEYLRMRGEYDEGRRLSRHAVDRWRQNSADTDRAVLVAVHQLANMQRRLGRYTEAEATGRETVRRLRAASGVRPIEMIRAKDGLGGTLMALGRYAEARALFEEAAETAAVELGGEQVPRTLTVRSNLAMALGLQGHYAESLALHRRIFEARVELLGGKDALTLNSALRTAWMLRLLGNYREALEIQGHNSRLHSQVLDRNHSQTLHAEHNLALCSRRVGDLQFAHAMMRGVRRKLVRRRGSLHPETLLVSCDYAMLLRQLGETEEARDLAEATAVHYAAQLGEDHPYTVGARDNVAVIMRETGDARGALELSRQCTAQMEKAVGRDHPWSVGSAKNEVAALVGAGEKEAAAALGRDACARSARALGENHILTVSLRAGLALDLADTGEREEAEVLRRDVAARLTALFGADHPQLREIQERRHPYWDFEPQPI</sequence>
<dbReference type="PANTHER" id="PTHR46082:SF6">
    <property type="entry name" value="AAA+ ATPASE DOMAIN-CONTAINING PROTEIN-RELATED"/>
    <property type="match status" value="1"/>
</dbReference>
<dbReference type="InterPro" id="IPR011990">
    <property type="entry name" value="TPR-like_helical_dom_sf"/>
</dbReference>
<dbReference type="NCBIfam" id="NF040586">
    <property type="entry name" value="FxSxx_TPR"/>
    <property type="match status" value="1"/>
</dbReference>
<dbReference type="Pfam" id="PF13424">
    <property type="entry name" value="TPR_12"/>
    <property type="match status" value="3"/>
</dbReference>
<reference evidence="2 3" key="1">
    <citation type="submission" date="2020-01" db="EMBL/GenBank/DDBJ databases">
        <title>Insect and environment-associated Actinomycetes.</title>
        <authorList>
            <person name="Currrie C."/>
            <person name="Chevrette M."/>
            <person name="Carlson C."/>
            <person name="Stubbendieck R."/>
            <person name="Wendt-Pienkowski E."/>
        </authorList>
    </citation>
    <scope>NUCLEOTIDE SEQUENCE [LARGE SCALE GENOMIC DNA]</scope>
    <source>
        <strain evidence="2 3">SID14172</strain>
    </source>
</reference>
<proteinExistence type="predicted"/>
<feature type="domain" description="NB-ARC" evidence="1">
    <location>
        <begin position="187"/>
        <end position="310"/>
    </location>
</feature>
<dbReference type="SUPFAM" id="SSF48452">
    <property type="entry name" value="TPR-like"/>
    <property type="match status" value="3"/>
</dbReference>
<dbReference type="InterPro" id="IPR002182">
    <property type="entry name" value="NB-ARC"/>
</dbReference>
<keyword evidence="3" id="KW-1185">Reference proteome</keyword>
<dbReference type="InterPro" id="IPR027417">
    <property type="entry name" value="P-loop_NTPase"/>
</dbReference>
<dbReference type="Pfam" id="PF00931">
    <property type="entry name" value="NB-ARC"/>
    <property type="match status" value="1"/>
</dbReference>
<dbReference type="SUPFAM" id="SSF52540">
    <property type="entry name" value="P-loop containing nucleoside triphosphate hydrolases"/>
    <property type="match status" value="1"/>
</dbReference>
<dbReference type="Pfam" id="PF13374">
    <property type="entry name" value="TPR_10"/>
    <property type="match status" value="1"/>
</dbReference>
<dbReference type="InterPro" id="IPR053137">
    <property type="entry name" value="NLR-like"/>
</dbReference>
<dbReference type="Proteomes" id="UP000469545">
    <property type="component" value="Unassembled WGS sequence"/>
</dbReference>
<dbReference type="AlphaFoldDB" id="A0A6N9UD94"/>
<comment type="caution">
    <text evidence="2">The sequence shown here is derived from an EMBL/GenBank/DDBJ whole genome shotgun (WGS) entry which is preliminary data.</text>
</comment>
<dbReference type="Gene3D" id="3.40.50.300">
    <property type="entry name" value="P-loop containing nucleotide triphosphate hydrolases"/>
    <property type="match status" value="1"/>
</dbReference>
<dbReference type="EMBL" id="JAAGMB010000075">
    <property type="protein sequence ID" value="NEB15605.1"/>
    <property type="molecule type" value="Genomic_DNA"/>
</dbReference>
<organism evidence="2 3">
    <name type="scientific">Streptomyces coelicoflavus</name>
    <dbReference type="NCBI Taxonomy" id="285562"/>
    <lineage>
        <taxon>Bacteria</taxon>
        <taxon>Bacillati</taxon>
        <taxon>Actinomycetota</taxon>
        <taxon>Actinomycetes</taxon>
        <taxon>Kitasatosporales</taxon>
        <taxon>Streptomycetaceae</taxon>
        <taxon>Streptomyces</taxon>
    </lineage>
</organism>
<dbReference type="Gene3D" id="1.25.40.10">
    <property type="entry name" value="Tetratricopeptide repeat domain"/>
    <property type="match status" value="2"/>
</dbReference>
<evidence type="ECO:0000259" key="1">
    <source>
        <dbReference type="Pfam" id="PF00931"/>
    </source>
</evidence>
<accession>A0A6N9UD94</accession>
<name>A0A6N9UD94_9ACTN</name>
<dbReference type="RefSeq" id="WP_164138701.1">
    <property type="nucleotide sequence ID" value="NZ_JAAGMB010000075.1"/>
</dbReference>
<evidence type="ECO:0000313" key="2">
    <source>
        <dbReference type="EMBL" id="NEB15605.1"/>
    </source>
</evidence>
<dbReference type="PANTHER" id="PTHR46082">
    <property type="entry name" value="ATP/GTP-BINDING PROTEIN-RELATED"/>
    <property type="match status" value="1"/>
</dbReference>
<protein>
    <submittedName>
        <fullName evidence="2">Tetratricopeptide repeat protein</fullName>
    </submittedName>
</protein>
<evidence type="ECO:0000313" key="3">
    <source>
        <dbReference type="Proteomes" id="UP000469545"/>
    </source>
</evidence>